<evidence type="ECO:0000313" key="3">
    <source>
        <dbReference type="EMBL" id="CRZ02875.1"/>
    </source>
</evidence>
<dbReference type="AlphaFoldDB" id="A0A0H5QL79"/>
<feature type="chain" id="PRO_5005223585" evidence="2">
    <location>
        <begin position="20"/>
        <end position="138"/>
    </location>
</feature>
<proteinExistence type="predicted"/>
<evidence type="ECO:0000256" key="2">
    <source>
        <dbReference type="SAM" id="SignalP"/>
    </source>
</evidence>
<feature type="signal peptide" evidence="2">
    <location>
        <begin position="1"/>
        <end position="19"/>
    </location>
</feature>
<keyword evidence="2" id="KW-0732">Signal</keyword>
<feature type="region of interest" description="Disordered" evidence="1">
    <location>
        <begin position="18"/>
        <end position="37"/>
    </location>
</feature>
<organism evidence="3">
    <name type="scientific">Spongospora subterranea</name>
    <dbReference type="NCBI Taxonomy" id="70186"/>
    <lineage>
        <taxon>Eukaryota</taxon>
        <taxon>Sar</taxon>
        <taxon>Rhizaria</taxon>
        <taxon>Endomyxa</taxon>
        <taxon>Phytomyxea</taxon>
        <taxon>Plasmodiophorida</taxon>
        <taxon>Plasmodiophoridae</taxon>
        <taxon>Spongospora</taxon>
    </lineage>
</organism>
<reference evidence="3" key="1">
    <citation type="submission" date="2015-04" db="EMBL/GenBank/DDBJ databases">
        <title>The genome sequence of the plant pathogenic Rhizarian Plasmodiophora brassicae reveals insights in its biotrophic life cycle and the origin of chitin synthesis.</title>
        <authorList>
            <person name="Schwelm A."/>
            <person name="Fogelqvist J."/>
            <person name="Knaust A."/>
            <person name="Julke S."/>
            <person name="Lilja T."/>
            <person name="Dhandapani V."/>
            <person name="Bonilla-Rosso G."/>
            <person name="Karlsson M."/>
            <person name="Shevchenko A."/>
            <person name="Choi S.R."/>
            <person name="Kim H.G."/>
            <person name="Park J.Y."/>
            <person name="Lim Y.P."/>
            <person name="Ludwig-Muller J."/>
            <person name="Dixelius C."/>
        </authorList>
    </citation>
    <scope>NUCLEOTIDE SEQUENCE</scope>
    <source>
        <tissue evidence="3">Potato root galls</tissue>
    </source>
</reference>
<accession>A0A0H5QL79</accession>
<sequence length="138" mass="15258">MRVLNLLGLLVVATRPARSVTTEHDHGSGQPIGSGQTNVATAIAPSTLSHIMSPTQGWPMFHDKVPGLQYPVLRYSTLVSTLLKDNSLLEFNLSNINRVDQEWHSRPGSKIGTSHISIDSQQLSNERENCDRIFDLNL</sequence>
<evidence type="ECO:0000256" key="1">
    <source>
        <dbReference type="SAM" id="MobiDB-lite"/>
    </source>
</evidence>
<name>A0A0H5QL79_9EUKA</name>
<feature type="non-terminal residue" evidence="3">
    <location>
        <position position="138"/>
    </location>
</feature>
<protein>
    <submittedName>
        <fullName evidence="3">Uncharacterized protein</fullName>
    </submittedName>
</protein>
<dbReference type="EMBL" id="HACM01002433">
    <property type="protein sequence ID" value="CRZ02875.1"/>
    <property type="molecule type" value="Transcribed_RNA"/>
</dbReference>